<dbReference type="GeneTree" id="ENSGT00390000003020"/>
<dbReference type="GO" id="GO:0008033">
    <property type="term" value="P:tRNA processing"/>
    <property type="evidence" value="ECO:0007669"/>
    <property type="project" value="UniProtKB-KW"/>
</dbReference>
<dbReference type="Gene3D" id="6.20.50.20">
    <property type="match status" value="1"/>
</dbReference>
<reference evidence="6" key="2">
    <citation type="submission" date="2025-08" db="UniProtKB">
        <authorList>
            <consortium name="Ensembl"/>
        </authorList>
    </citation>
    <scope>IDENTIFICATION</scope>
</reference>
<accession>A0A670JDY3</accession>
<evidence type="ECO:0000313" key="6">
    <source>
        <dbReference type="Ensembl" id="ENSPMRP00000022370.1"/>
    </source>
</evidence>
<evidence type="ECO:0000256" key="2">
    <source>
        <dbReference type="ARBA" id="ARBA00022723"/>
    </source>
</evidence>
<name>A0A670JDY3_PODMU</name>
<dbReference type="PANTHER" id="PTHR14742">
    <property type="entry name" value="RIBONUCLEASE P SUBUNIT P21"/>
    <property type="match status" value="1"/>
</dbReference>
<reference evidence="6 7" key="1">
    <citation type="journal article" date="2019" name="Proc. Natl. Acad. Sci. U.S.A.">
        <title>Regulatory changes in pterin and carotenoid genes underlie balanced color polymorphisms in the wall lizard.</title>
        <authorList>
            <person name="Andrade P."/>
            <person name="Pinho C."/>
            <person name="Perez I de Lanuza G."/>
            <person name="Afonso S."/>
            <person name="Brejcha J."/>
            <person name="Rubin C.J."/>
            <person name="Wallerman O."/>
            <person name="Pereira P."/>
            <person name="Sabatino S.J."/>
            <person name="Bellati A."/>
            <person name="Pellitteri-Rosa D."/>
            <person name="Bosakova Z."/>
            <person name="Bunikis I."/>
            <person name="Carretero M.A."/>
            <person name="Feiner N."/>
            <person name="Marsik P."/>
            <person name="Pauperio F."/>
            <person name="Salvi D."/>
            <person name="Soler L."/>
            <person name="While G.M."/>
            <person name="Uller T."/>
            <person name="Font E."/>
            <person name="Andersson L."/>
            <person name="Carneiro M."/>
        </authorList>
    </citation>
    <scope>NUCLEOTIDE SEQUENCE</scope>
</reference>
<dbReference type="InterPro" id="IPR007175">
    <property type="entry name" value="Rpr2/Snm1/Rpp21"/>
</dbReference>
<dbReference type="PANTHER" id="PTHR14742:SF0">
    <property type="entry name" value="RIBONUCLEASE P PROTEIN SUBUNIT P21"/>
    <property type="match status" value="1"/>
</dbReference>
<dbReference type="Proteomes" id="UP000472272">
    <property type="component" value="Chromosome 14"/>
</dbReference>
<proteinExistence type="inferred from homology"/>
<organism evidence="6 7">
    <name type="scientific">Podarcis muralis</name>
    <name type="common">Wall lizard</name>
    <name type="synonym">Lacerta muralis</name>
    <dbReference type="NCBI Taxonomy" id="64176"/>
    <lineage>
        <taxon>Eukaryota</taxon>
        <taxon>Metazoa</taxon>
        <taxon>Chordata</taxon>
        <taxon>Craniata</taxon>
        <taxon>Vertebrata</taxon>
        <taxon>Euteleostomi</taxon>
        <taxon>Lepidosauria</taxon>
        <taxon>Squamata</taxon>
        <taxon>Bifurcata</taxon>
        <taxon>Unidentata</taxon>
        <taxon>Episquamata</taxon>
        <taxon>Laterata</taxon>
        <taxon>Lacertibaenia</taxon>
        <taxon>Lacertidae</taxon>
        <taxon>Podarcis</taxon>
    </lineage>
</organism>
<dbReference type="GO" id="GO:0005655">
    <property type="term" value="C:nucleolar ribonuclease P complex"/>
    <property type="evidence" value="ECO:0007669"/>
    <property type="project" value="TreeGrafter"/>
</dbReference>
<dbReference type="Pfam" id="PF04032">
    <property type="entry name" value="Rpr2"/>
    <property type="match status" value="1"/>
</dbReference>
<dbReference type="Ensembl" id="ENSPMRT00000023766.1">
    <property type="protein sequence ID" value="ENSPMRP00000022370.1"/>
    <property type="gene ID" value="ENSPMRG00000014537.1"/>
</dbReference>
<keyword evidence="3" id="KW-0862">Zinc</keyword>
<comment type="similarity">
    <text evidence="4">Belongs to the eukaryotic/archaeal RNase P protein component 4 family.</text>
</comment>
<evidence type="ECO:0000313" key="7">
    <source>
        <dbReference type="Proteomes" id="UP000472272"/>
    </source>
</evidence>
<dbReference type="GO" id="GO:0046872">
    <property type="term" value="F:metal ion binding"/>
    <property type="evidence" value="ECO:0007669"/>
    <property type="project" value="UniProtKB-KW"/>
</dbReference>
<keyword evidence="7" id="KW-1185">Reference proteome</keyword>
<evidence type="ECO:0000256" key="3">
    <source>
        <dbReference type="ARBA" id="ARBA00022833"/>
    </source>
</evidence>
<keyword evidence="2" id="KW-0479">Metal-binding</keyword>
<sequence length="163" mass="18336">LPGPTIIKDKEVFQRLSFLYQAVHCILRQNPENQELARFYCHTQKQHQPAAHVKTGSICKSCFSPLVPGVSSTLRQRKPHNQQCTIVRCLSCGFTKRFLSNPDNKLWSEQPKALLEKQTPPREGAKASGQTPSSVQQPPPPQVLLSRKGNTNCKFWTSQPSCL</sequence>
<reference evidence="6" key="3">
    <citation type="submission" date="2025-09" db="UniProtKB">
        <authorList>
            <consortium name="Ensembl"/>
        </authorList>
    </citation>
    <scope>IDENTIFICATION</scope>
</reference>
<evidence type="ECO:0000256" key="5">
    <source>
        <dbReference type="SAM" id="MobiDB-lite"/>
    </source>
</evidence>
<evidence type="ECO:0000256" key="1">
    <source>
        <dbReference type="ARBA" id="ARBA00022694"/>
    </source>
</evidence>
<dbReference type="AlphaFoldDB" id="A0A670JDY3"/>
<keyword evidence="1" id="KW-0819">tRNA processing</keyword>
<dbReference type="OMA" id="YQAVHCI"/>
<evidence type="ECO:0000256" key="4">
    <source>
        <dbReference type="ARBA" id="ARBA00038402"/>
    </source>
</evidence>
<feature type="region of interest" description="Disordered" evidence="5">
    <location>
        <begin position="116"/>
        <end position="149"/>
    </location>
</feature>
<protein>
    <submittedName>
        <fullName evidence="6">Uncharacterized protein</fullName>
    </submittedName>
</protein>